<evidence type="ECO:0000256" key="1">
    <source>
        <dbReference type="SAM" id="MobiDB-lite"/>
    </source>
</evidence>
<dbReference type="eggNOG" id="ENOG502QR51">
    <property type="taxonomic scope" value="Eukaryota"/>
</dbReference>
<feature type="compositionally biased region" description="Low complexity" evidence="1">
    <location>
        <begin position="536"/>
        <end position="557"/>
    </location>
</feature>
<dbReference type="Proteomes" id="UP000026961">
    <property type="component" value="Chromosome 4"/>
</dbReference>
<feature type="transmembrane region" description="Helical" evidence="2">
    <location>
        <begin position="588"/>
        <end position="607"/>
    </location>
</feature>
<feature type="transmembrane region" description="Helical" evidence="2">
    <location>
        <begin position="193"/>
        <end position="212"/>
    </location>
</feature>
<dbReference type="PANTHER" id="PTHR36367">
    <property type="entry name" value="TRANSMEMBRANE PROTEIN"/>
    <property type="match status" value="1"/>
</dbReference>
<dbReference type="PANTHER" id="PTHR36367:SF2">
    <property type="entry name" value="TRANSMEMBRANE PROTEIN"/>
    <property type="match status" value="1"/>
</dbReference>
<dbReference type="STRING" id="40148.A0A0D9ZLR4"/>
<dbReference type="HOGENOM" id="CLU_445782_0_0_1"/>
<evidence type="ECO:0000256" key="2">
    <source>
        <dbReference type="SAM" id="Phobius"/>
    </source>
</evidence>
<feature type="region of interest" description="Disordered" evidence="1">
    <location>
        <begin position="507"/>
        <end position="557"/>
    </location>
</feature>
<keyword evidence="2" id="KW-0472">Membrane</keyword>
<feature type="transmembrane region" description="Helical" evidence="2">
    <location>
        <begin position="125"/>
        <end position="143"/>
    </location>
</feature>
<protein>
    <submittedName>
        <fullName evidence="4">Uncharacterized protein</fullName>
    </submittedName>
</protein>
<feature type="signal peptide" evidence="3">
    <location>
        <begin position="1"/>
        <end position="18"/>
    </location>
</feature>
<proteinExistence type="predicted"/>
<dbReference type="EnsemblPlants" id="OGLUM04G14920.1">
    <property type="protein sequence ID" value="OGLUM04G14920.1"/>
    <property type="gene ID" value="OGLUM04G14920"/>
</dbReference>
<name>A0A0D9ZLR4_9ORYZ</name>
<evidence type="ECO:0000313" key="5">
    <source>
        <dbReference type="Proteomes" id="UP000026961"/>
    </source>
</evidence>
<keyword evidence="5" id="KW-1185">Reference proteome</keyword>
<feature type="chain" id="PRO_5002352397" evidence="3">
    <location>
        <begin position="19"/>
        <end position="613"/>
    </location>
</feature>
<reference evidence="4" key="2">
    <citation type="submission" date="2018-05" db="EMBL/GenBank/DDBJ databases">
        <title>OgluRS3 (Oryza glumaepatula Reference Sequence Version 3).</title>
        <authorList>
            <person name="Zhang J."/>
            <person name="Kudrna D."/>
            <person name="Lee S."/>
            <person name="Talag J."/>
            <person name="Welchert J."/>
            <person name="Wing R.A."/>
        </authorList>
    </citation>
    <scope>NUCLEOTIDE SEQUENCE [LARGE SCALE GENOMIC DNA]</scope>
</reference>
<feature type="transmembrane region" description="Helical" evidence="2">
    <location>
        <begin position="163"/>
        <end position="181"/>
    </location>
</feature>
<sequence length="613" mass="64869">MAMAARTLALAFPLPLCAVSSPRRATPLALPRRGAARPLASLAQCPARGHSPSPRRAAGRALAPCAAMRGSGGGGGGGEFASDDGGGARALLRATLWGAEAAYILWLFLLPYAPGDPVWGISQATISDLIGLSLNFFLILPLLNSAGVHLLESPVLHPVAEGLFNFVIAWTLLFAPLLFTDSRRDRFKGSLDLLWGFQMFLTNTFLIPYMAIRLNDPDKDKSPPQTSKLGSVMVRGAPIVGLTGGLVCILSIAWALFGRADASFGGIAERWQYVQSYVFSERLAYAFLWDILLYSIFQPWLIADNVQNVKASATEFVNSVRADTNAIKPSATGTQPAISLSPLLYSGVWLLVFGDGVVCCGGARVTVTGVGVDGAVEFGVERGTLTGGDGAAPPRSNPTRESWKKFFRLVADEERQGRKKLGTPACDGLDAAHDRGCTATVRSSRLPGQAAAAGGRSRRQRRGSCTARVRFTGTGIAPPPPDWLRAWQRQSGSSCTMLPRLAQHVFDGAASLPPTKPRQGRSRMRPALQPDPDDAPPGCAAAPGAVTSSSAAATTTTQAATTAEEAIGTGVELPTCHSAIKCWYEMEIVTLVSCLGLALRAILILMISDAMLD</sequence>
<accession>A0A0D9ZLR4</accession>
<dbReference type="Gramene" id="OGLUM04G14920.1">
    <property type="protein sequence ID" value="OGLUM04G14920.1"/>
    <property type="gene ID" value="OGLUM04G14920"/>
</dbReference>
<keyword evidence="2" id="KW-1133">Transmembrane helix</keyword>
<keyword evidence="3" id="KW-0732">Signal</keyword>
<evidence type="ECO:0000313" key="4">
    <source>
        <dbReference type="EnsemblPlants" id="OGLUM04G14920.1"/>
    </source>
</evidence>
<feature type="transmembrane region" description="Helical" evidence="2">
    <location>
        <begin position="232"/>
        <end position="257"/>
    </location>
</feature>
<organism evidence="4">
    <name type="scientific">Oryza glumipatula</name>
    <dbReference type="NCBI Taxonomy" id="40148"/>
    <lineage>
        <taxon>Eukaryota</taxon>
        <taxon>Viridiplantae</taxon>
        <taxon>Streptophyta</taxon>
        <taxon>Embryophyta</taxon>
        <taxon>Tracheophyta</taxon>
        <taxon>Spermatophyta</taxon>
        <taxon>Magnoliopsida</taxon>
        <taxon>Liliopsida</taxon>
        <taxon>Poales</taxon>
        <taxon>Poaceae</taxon>
        <taxon>BOP clade</taxon>
        <taxon>Oryzoideae</taxon>
        <taxon>Oryzeae</taxon>
        <taxon>Oryzinae</taxon>
        <taxon>Oryza</taxon>
    </lineage>
</organism>
<reference evidence="4" key="1">
    <citation type="submission" date="2015-04" db="UniProtKB">
        <authorList>
            <consortium name="EnsemblPlants"/>
        </authorList>
    </citation>
    <scope>IDENTIFICATION</scope>
</reference>
<evidence type="ECO:0000256" key="3">
    <source>
        <dbReference type="SAM" id="SignalP"/>
    </source>
</evidence>
<dbReference type="AlphaFoldDB" id="A0A0D9ZLR4"/>
<keyword evidence="2" id="KW-0812">Transmembrane</keyword>
<feature type="region of interest" description="Disordered" evidence="1">
    <location>
        <begin position="442"/>
        <end position="466"/>
    </location>
</feature>